<feature type="transmembrane region" description="Helical" evidence="1">
    <location>
        <begin position="172"/>
        <end position="195"/>
    </location>
</feature>
<feature type="domain" description="Potassium channel" evidence="2">
    <location>
        <begin position="114"/>
        <end position="195"/>
    </location>
</feature>
<dbReference type="EMBL" id="CP126084">
    <property type="protein sequence ID" value="WHX50340.1"/>
    <property type="molecule type" value="Genomic_DNA"/>
</dbReference>
<proteinExistence type="predicted"/>
<dbReference type="Pfam" id="PF07885">
    <property type="entry name" value="Ion_trans_2"/>
    <property type="match status" value="1"/>
</dbReference>
<keyword evidence="1" id="KW-0812">Transmembrane</keyword>
<dbReference type="RefSeq" id="WP_283927421.1">
    <property type="nucleotide sequence ID" value="NZ_CP126084.1"/>
</dbReference>
<feature type="transmembrane region" description="Helical" evidence="1">
    <location>
        <begin position="140"/>
        <end position="160"/>
    </location>
</feature>
<accession>A0AA95I5Q3</accession>
<name>A0AA95I5Q3_9BACL</name>
<feature type="transmembrane region" description="Helical" evidence="1">
    <location>
        <begin position="96"/>
        <end position="120"/>
    </location>
</feature>
<dbReference type="Proteomes" id="UP001177943">
    <property type="component" value="Chromosome"/>
</dbReference>
<feature type="transmembrane region" description="Helical" evidence="1">
    <location>
        <begin position="64"/>
        <end position="84"/>
    </location>
</feature>
<dbReference type="KEGG" id="pwn:QNH46_06670"/>
<dbReference type="AlphaFoldDB" id="A0AA95I5Q3"/>
<sequence length="220" mass="24576">MQSWWIWLNVLVMLALVGILYILNKRVTSRFILLAPIVVYVIISLEDLFGWIDIASLLHSEGALRALIVLFVLGSVILYVLYIFRKIADTANNLVGLKVVVIRISTTTLSCIVFFTIVHTSIYKLFKGGSFLGDNIGSDTLSQLITFLYFSAATFTTTGYGDIMPADNTSRLVVVMELFFSFVTVAYAISMLGVFRQIFKEGPEAANHSEPKEEGVEERL</sequence>
<dbReference type="SUPFAM" id="SSF81324">
    <property type="entry name" value="Voltage-gated potassium channels"/>
    <property type="match status" value="1"/>
</dbReference>
<reference evidence="3" key="1">
    <citation type="submission" date="2023-05" db="EMBL/GenBank/DDBJ databases">
        <title>Comparative genomics of Bacillaceae isolates and their secondary metabolite potential.</title>
        <authorList>
            <person name="Song L."/>
            <person name="Nielsen L.J."/>
            <person name="Mohite O."/>
            <person name="Xu X."/>
            <person name="Weber T."/>
            <person name="Kovacs A.T."/>
        </authorList>
    </citation>
    <scope>NUCLEOTIDE SEQUENCE</scope>
    <source>
        <strain evidence="3">B2_4</strain>
    </source>
</reference>
<evidence type="ECO:0000313" key="3">
    <source>
        <dbReference type="EMBL" id="WHX50340.1"/>
    </source>
</evidence>
<feature type="transmembrane region" description="Helical" evidence="1">
    <location>
        <begin position="31"/>
        <end position="52"/>
    </location>
</feature>
<evidence type="ECO:0000313" key="4">
    <source>
        <dbReference type="Proteomes" id="UP001177943"/>
    </source>
</evidence>
<keyword evidence="1" id="KW-0472">Membrane</keyword>
<dbReference type="InterPro" id="IPR013099">
    <property type="entry name" value="K_chnl_dom"/>
</dbReference>
<organism evidence="3 4">
    <name type="scientific">Paenibacillus woosongensis</name>
    <dbReference type="NCBI Taxonomy" id="307580"/>
    <lineage>
        <taxon>Bacteria</taxon>
        <taxon>Bacillati</taxon>
        <taxon>Bacillota</taxon>
        <taxon>Bacilli</taxon>
        <taxon>Bacillales</taxon>
        <taxon>Paenibacillaceae</taxon>
        <taxon>Paenibacillus</taxon>
    </lineage>
</organism>
<protein>
    <submittedName>
        <fullName evidence="3">Ion channel</fullName>
    </submittedName>
</protein>
<gene>
    <name evidence="3" type="ORF">QNH46_06670</name>
</gene>
<keyword evidence="1" id="KW-1133">Transmembrane helix</keyword>
<evidence type="ECO:0000256" key="1">
    <source>
        <dbReference type="SAM" id="Phobius"/>
    </source>
</evidence>
<evidence type="ECO:0000259" key="2">
    <source>
        <dbReference type="Pfam" id="PF07885"/>
    </source>
</evidence>
<dbReference type="Gene3D" id="1.10.287.70">
    <property type="match status" value="1"/>
</dbReference>
<feature type="transmembrane region" description="Helical" evidence="1">
    <location>
        <begin position="6"/>
        <end position="24"/>
    </location>
</feature>